<sequence>MEVVEPCSKRKAPCTKRITCPCKTKYKRYVQPPRAKSFAPEHLYKVPSTQFEDRTTYHLSYLNVDRAAARCARLQPIRPIHSLKKSTDKFFDETTNKLSYKPVWQTVKAEPIIPKHRPVSTADTMETMTTVRHDYGAKYVDRPEMIIPCGNIRTSLAPLEDKTMARLSYVSPGPIEPVISFKPILEYRPSSQPFLKETTQKLSYQPFVVVKKEFHPWAQKPMYKPPEIMMCSKTTYSESYMENDAISREKPFLPVTAYVFPYGAKFADKTIYKESYLPGIAERMVPFVPCGNISISDAKMSTDTTSKLSYQQVRTEKRKPYLPLTKTKLATVKMESDTTSRCEYVAKTTLRPDLIIPSDNIRTVDVPLEGETVTALSYVKPDMIKPVPSYKPVMQYYRPEVKIDYETINKLSYQTWTPKPKEEFPWAQKSKYQAPEQPMISDTIYHMSYPIPGHYVEDDSFTECPCPIDKQDDVSTSTAAC</sequence>
<dbReference type="PANTHER" id="PTHR31516">
    <property type="entry name" value="STABILIZER OF AXONEMAL MICROTUBULES 2"/>
    <property type="match status" value="1"/>
</dbReference>
<name>A0A158NU77_ATTCE</name>
<gene>
    <name evidence="2" type="primary">105624337</name>
</gene>
<reference evidence="3" key="1">
    <citation type="journal article" date="2011" name="PLoS Genet.">
        <title>The genome sequence of the leaf-cutter ant Atta cephalotes reveals insights into its obligate symbiotic lifestyle.</title>
        <authorList>
            <person name="Suen G."/>
            <person name="Teiling C."/>
            <person name="Li L."/>
            <person name="Holt C."/>
            <person name="Abouheif E."/>
            <person name="Bornberg-Bauer E."/>
            <person name="Bouffard P."/>
            <person name="Caldera E.J."/>
            <person name="Cash E."/>
            <person name="Cavanaugh A."/>
            <person name="Denas O."/>
            <person name="Elhaik E."/>
            <person name="Fave M.J."/>
            <person name="Gadau J."/>
            <person name="Gibson J.D."/>
            <person name="Graur D."/>
            <person name="Grubbs K.J."/>
            <person name="Hagen D.E."/>
            <person name="Harkins T.T."/>
            <person name="Helmkampf M."/>
            <person name="Hu H."/>
            <person name="Johnson B.R."/>
            <person name="Kim J."/>
            <person name="Marsh S.E."/>
            <person name="Moeller J.A."/>
            <person name="Munoz-Torres M.C."/>
            <person name="Murphy M.C."/>
            <person name="Naughton M.C."/>
            <person name="Nigam S."/>
            <person name="Overson R."/>
            <person name="Rajakumar R."/>
            <person name="Reese J.T."/>
            <person name="Scott J.J."/>
            <person name="Smith C.R."/>
            <person name="Tao S."/>
            <person name="Tsutsui N.D."/>
            <person name="Viljakainen L."/>
            <person name="Wissler L."/>
            <person name="Yandell M.D."/>
            <person name="Zimmer F."/>
            <person name="Taylor J."/>
            <person name="Slater S.C."/>
            <person name="Clifton S.W."/>
            <person name="Warren W.C."/>
            <person name="Elsik C.G."/>
            <person name="Smith C.D."/>
            <person name="Weinstock G.M."/>
            <person name="Gerardo N.M."/>
            <person name="Currie C.R."/>
        </authorList>
    </citation>
    <scope>NUCLEOTIDE SEQUENCE [LARGE SCALE GENOMIC DNA]</scope>
</reference>
<evidence type="ECO:0000313" key="2">
    <source>
        <dbReference type="EnsemblMetazoa" id="XP_012061085.1"/>
    </source>
</evidence>
<dbReference type="FunCoup" id="A0A158NU77">
    <property type="interactions" value="1"/>
</dbReference>
<dbReference type="EnsemblMetazoa" id="XM_012205695.1">
    <property type="protein sequence ID" value="XP_012061085.1"/>
    <property type="gene ID" value="LOC105624337"/>
</dbReference>
<evidence type="ECO:0000256" key="1">
    <source>
        <dbReference type="ARBA" id="ARBA00008738"/>
    </source>
</evidence>
<dbReference type="KEGG" id="acep:105624337"/>
<dbReference type="InterPro" id="IPR033336">
    <property type="entry name" value="SAXO1/2"/>
</dbReference>
<dbReference type="Pfam" id="PF05217">
    <property type="entry name" value="SAXO1-2"/>
    <property type="match status" value="1"/>
</dbReference>
<dbReference type="GO" id="GO:0008017">
    <property type="term" value="F:microtubule binding"/>
    <property type="evidence" value="ECO:0007669"/>
    <property type="project" value="InterPro"/>
</dbReference>
<accession>A0A158NU77</accession>
<keyword evidence="3" id="KW-1185">Reference proteome</keyword>
<reference evidence="2" key="2">
    <citation type="submission" date="2016-04" db="UniProtKB">
        <authorList>
            <consortium name="EnsemblMetazoa"/>
        </authorList>
    </citation>
    <scope>IDENTIFICATION</scope>
</reference>
<organism evidence="2 3">
    <name type="scientific">Atta cephalotes</name>
    <name type="common">Leafcutter ant</name>
    <dbReference type="NCBI Taxonomy" id="12957"/>
    <lineage>
        <taxon>Eukaryota</taxon>
        <taxon>Metazoa</taxon>
        <taxon>Ecdysozoa</taxon>
        <taxon>Arthropoda</taxon>
        <taxon>Hexapoda</taxon>
        <taxon>Insecta</taxon>
        <taxon>Pterygota</taxon>
        <taxon>Neoptera</taxon>
        <taxon>Endopterygota</taxon>
        <taxon>Hymenoptera</taxon>
        <taxon>Apocrita</taxon>
        <taxon>Aculeata</taxon>
        <taxon>Formicoidea</taxon>
        <taxon>Formicidae</taxon>
        <taxon>Myrmicinae</taxon>
        <taxon>Atta</taxon>
    </lineage>
</organism>
<evidence type="ECO:0008006" key="4">
    <source>
        <dbReference type="Google" id="ProtNLM"/>
    </source>
</evidence>
<dbReference type="EMBL" id="ADTU01026284">
    <property type="status" value="NOT_ANNOTATED_CDS"/>
    <property type="molecule type" value="Genomic_DNA"/>
</dbReference>
<dbReference type="GO" id="GO:0005814">
    <property type="term" value="C:centriole"/>
    <property type="evidence" value="ECO:0007669"/>
    <property type="project" value="TreeGrafter"/>
</dbReference>
<dbReference type="PANTHER" id="PTHR31516:SF17">
    <property type="entry name" value="STABILIZER OF AXONEMAL MICROTUBULES 2"/>
    <property type="match status" value="1"/>
</dbReference>
<comment type="similarity">
    <text evidence="1">Belongs to the FAM154 family.</text>
</comment>
<dbReference type="OrthoDB" id="365640at2759"/>
<dbReference type="AlphaFoldDB" id="A0A158NU77"/>
<evidence type="ECO:0000313" key="3">
    <source>
        <dbReference type="Proteomes" id="UP000005205"/>
    </source>
</evidence>
<dbReference type="GO" id="GO:0036064">
    <property type="term" value="C:ciliary basal body"/>
    <property type="evidence" value="ECO:0007669"/>
    <property type="project" value="TreeGrafter"/>
</dbReference>
<protein>
    <recommendedName>
        <fullName evidence="4">Stabilizer of axonemal microtubules 1</fullName>
    </recommendedName>
</protein>
<dbReference type="STRING" id="12957.A0A158NU77"/>
<dbReference type="GO" id="GO:0036126">
    <property type="term" value="C:sperm flagellum"/>
    <property type="evidence" value="ECO:0007669"/>
    <property type="project" value="TreeGrafter"/>
</dbReference>
<dbReference type="eggNOG" id="ENOG502S324">
    <property type="taxonomic scope" value="Eukaryota"/>
</dbReference>
<dbReference type="EMBL" id="ADTU01026285">
    <property type="status" value="NOT_ANNOTATED_CDS"/>
    <property type="molecule type" value="Genomic_DNA"/>
</dbReference>
<dbReference type="Proteomes" id="UP000005205">
    <property type="component" value="Unassembled WGS sequence"/>
</dbReference>
<dbReference type="InParanoid" id="A0A158NU77"/>
<dbReference type="GO" id="GO:0005879">
    <property type="term" value="C:axonemal microtubule"/>
    <property type="evidence" value="ECO:0007669"/>
    <property type="project" value="TreeGrafter"/>
</dbReference>
<proteinExistence type="inferred from homology"/>